<dbReference type="PROSITE" id="PS50055">
    <property type="entry name" value="TYR_PHOSPHATASE_PTP"/>
    <property type="match status" value="2"/>
</dbReference>
<dbReference type="SUPFAM" id="SSF57184">
    <property type="entry name" value="Growth factor receptor domain"/>
    <property type="match status" value="1"/>
</dbReference>
<keyword evidence="6" id="KW-1133">Transmembrane helix</keyword>
<dbReference type="Pfam" id="PF00102">
    <property type="entry name" value="Y_phosphatase"/>
    <property type="match status" value="2"/>
</dbReference>
<evidence type="ECO:0000256" key="4">
    <source>
        <dbReference type="ARBA" id="ARBA00022912"/>
    </source>
</evidence>
<dbReference type="InterPro" id="IPR000387">
    <property type="entry name" value="Tyr_Pase_dom"/>
</dbReference>
<name>A0A8W8I9F7_MAGGI</name>
<evidence type="ECO:0000256" key="1">
    <source>
        <dbReference type="ARBA" id="ARBA00009580"/>
    </source>
</evidence>
<dbReference type="InterPro" id="IPR029021">
    <property type="entry name" value="Prot-tyrosine_phosphatase-like"/>
</dbReference>
<evidence type="ECO:0000256" key="2">
    <source>
        <dbReference type="ARBA" id="ARBA00013064"/>
    </source>
</evidence>
<dbReference type="GO" id="GO:0004725">
    <property type="term" value="F:protein tyrosine phosphatase activity"/>
    <property type="evidence" value="ECO:0007669"/>
    <property type="project" value="UniProtKB-EC"/>
</dbReference>
<evidence type="ECO:0000256" key="5">
    <source>
        <dbReference type="ARBA" id="ARBA00051722"/>
    </source>
</evidence>
<dbReference type="InterPro" id="IPR050348">
    <property type="entry name" value="Protein-Tyr_Phosphatase"/>
</dbReference>
<dbReference type="Gene3D" id="3.90.190.10">
    <property type="entry name" value="Protein tyrosine phosphatase superfamily"/>
    <property type="match status" value="2"/>
</dbReference>
<feature type="transmembrane region" description="Helical" evidence="6">
    <location>
        <begin position="687"/>
        <end position="709"/>
    </location>
</feature>
<dbReference type="InterPro" id="IPR000242">
    <property type="entry name" value="PTP_cat"/>
</dbReference>
<dbReference type="PRINTS" id="PR00700">
    <property type="entry name" value="PRTYPHPHTASE"/>
</dbReference>
<dbReference type="FunFam" id="3.90.190.10:FF:000102">
    <property type="entry name" value="Receptor-type tyrosine-protein phosphatase"/>
    <property type="match status" value="1"/>
</dbReference>
<dbReference type="InterPro" id="IPR009030">
    <property type="entry name" value="Growth_fac_rcpt_cys_sf"/>
</dbReference>
<dbReference type="InterPro" id="IPR016130">
    <property type="entry name" value="Tyr_Pase_AS"/>
</dbReference>
<organism evidence="10 11">
    <name type="scientific">Magallana gigas</name>
    <name type="common">Pacific oyster</name>
    <name type="synonym">Crassostrea gigas</name>
    <dbReference type="NCBI Taxonomy" id="29159"/>
    <lineage>
        <taxon>Eukaryota</taxon>
        <taxon>Metazoa</taxon>
        <taxon>Spiralia</taxon>
        <taxon>Lophotrochozoa</taxon>
        <taxon>Mollusca</taxon>
        <taxon>Bivalvia</taxon>
        <taxon>Autobranchia</taxon>
        <taxon>Pteriomorphia</taxon>
        <taxon>Ostreida</taxon>
        <taxon>Ostreoidea</taxon>
        <taxon>Ostreidae</taxon>
        <taxon>Magallana</taxon>
    </lineage>
</organism>
<dbReference type="InterPro" id="IPR008979">
    <property type="entry name" value="Galactose-bd-like_sf"/>
</dbReference>
<feature type="domain" description="Tyrosine-protein phosphatase" evidence="8">
    <location>
        <begin position="824"/>
        <end position="1077"/>
    </location>
</feature>
<dbReference type="PROSITE" id="PS00383">
    <property type="entry name" value="TYR_PHOSPHATASE_1"/>
    <property type="match status" value="1"/>
</dbReference>
<dbReference type="EC" id="3.1.3.48" evidence="2"/>
<keyword evidence="7" id="KW-0732">Signal</keyword>
<dbReference type="FunFam" id="3.90.190.10:FF:000062">
    <property type="entry name" value="Receptor-type tyrosine-protein phosphatase kappa"/>
    <property type="match status" value="1"/>
</dbReference>
<keyword evidence="11" id="KW-1185">Reference proteome</keyword>
<dbReference type="SUPFAM" id="SSF49785">
    <property type="entry name" value="Galactose-binding domain-like"/>
    <property type="match status" value="1"/>
</dbReference>
<feature type="domain" description="Tyrosine specific protein phosphatases" evidence="9">
    <location>
        <begin position="997"/>
        <end position="1068"/>
    </location>
</feature>
<evidence type="ECO:0000259" key="8">
    <source>
        <dbReference type="PROSITE" id="PS50055"/>
    </source>
</evidence>
<keyword evidence="4" id="KW-0904">Protein phosphatase</keyword>
<feature type="chain" id="PRO_5036465760" description="protein-tyrosine-phosphatase" evidence="7">
    <location>
        <begin position="24"/>
        <end position="1377"/>
    </location>
</feature>
<evidence type="ECO:0000313" key="10">
    <source>
        <dbReference type="EnsemblMetazoa" id="G1307.1:cds"/>
    </source>
</evidence>
<dbReference type="PANTHER" id="PTHR19134">
    <property type="entry name" value="RECEPTOR-TYPE TYROSINE-PROTEIN PHOSPHATASE"/>
    <property type="match status" value="1"/>
</dbReference>
<dbReference type="InterPro" id="IPR002049">
    <property type="entry name" value="LE_dom"/>
</dbReference>
<dbReference type="CDD" id="cd00047">
    <property type="entry name" value="PTPc"/>
    <property type="match status" value="2"/>
</dbReference>
<dbReference type="SMART" id="SM00194">
    <property type="entry name" value="PTPc"/>
    <property type="match status" value="2"/>
</dbReference>
<proteinExistence type="inferred from homology"/>
<accession>A0A8W8I9F7</accession>
<evidence type="ECO:0000256" key="6">
    <source>
        <dbReference type="SAM" id="Phobius"/>
    </source>
</evidence>
<feature type="signal peptide" evidence="7">
    <location>
        <begin position="1"/>
        <end position="23"/>
    </location>
</feature>
<dbReference type="Gene3D" id="2.60.120.260">
    <property type="entry name" value="Galactose-binding domain-like"/>
    <property type="match status" value="1"/>
</dbReference>
<dbReference type="Proteomes" id="UP000005408">
    <property type="component" value="Unassembled WGS sequence"/>
</dbReference>
<keyword evidence="6" id="KW-0812">Transmembrane</keyword>
<dbReference type="InterPro" id="IPR003595">
    <property type="entry name" value="Tyr_Pase_cat"/>
</dbReference>
<dbReference type="PROSITE" id="PS50056">
    <property type="entry name" value="TYR_PHOSPHATASE_2"/>
    <property type="match status" value="2"/>
</dbReference>
<protein>
    <recommendedName>
        <fullName evidence="2">protein-tyrosine-phosphatase</fullName>
        <ecNumber evidence="2">3.1.3.48</ecNumber>
    </recommendedName>
</protein>
<evidence type="ECO:0000313" key="11">
    <source>
        <dbReference type="Proteomes" id="UP000005408"/>
    </source>
</evidence>
<sequence>MKSLWRYTLVILVSVEFVSKNLAYEATATSSSTSEEKVATNAVDEDPETYALTETEKNPWLTVTLSNIFTIKGIYLILQEDRFTMFYVYVTNSTQRTLTNVNMCDRFSTSATSSKNSRNLICTKTLPGDKIVIMTNSTYGRLVVYEIQVYECSQGTYGENCDVQCKNCVDNTCEQYMGVCEMGCKIGWYGDTCNRPCPSQCVSRCDRSLGCTNCQTGYNGPYCNPCDRNTYGKNCSLTCQNCDDCNNVNGCGKCWDGFYGDRCELVCPKQCRNDICYRQSGDCMDGCKDGYAGTKCETPCKENCATCETDNLCISCVIGRFGSNCEYACPETCGGSQTCDKNSGVCSECNPGTFGPNCTQQCSGNCLPGTPSVCDRNGTCISGCVDGWFGPQCDKQCPIENCKKCNLILSSSDFSCEICKIGYYLDNVQKICVQCPSRCVSCSDDLRCTQCIPNFTGNKCENECNVNCVDGLCEFDGTCTYGCNNSRHGVGCTVNCRENCVHCFNGNNCTKCLPGYYGLYCSGKCYKNCFNCTSTFKCEICKPGFYGSWCNDNCDSQCLTCDSEDSCTSCRDGWSGRLCQCSENCENRNCNDHGICQSGCNGSYYGERCDVSCPLKNCQRCDQMSGNCTQCFKGLYGMNCSEQCSGSCLGRACDMTGACLRGCEDGFDGKKCTETSANTREDSQKTYFILIGIGTFILIIILVIFVFCFKRKFAEKQKQLSRNVEKDLKLTELLKDENHVYANNENAPDITSNLGIQKRSLYRDDSPYNLRGSQAYLIELDPNEVDEVELPNRQESEYYNVKVTRIPVDQLWETIQNKRSKGELEMEYESIPNGLLEPCKEAIKKQNRPRNRYKKMYPYDANRVILKVEEGTNNSEYINASYVQGFAKKNEYIAAQGPFTQETVYDFWRMIWQQNCAKIIMLTNVEENGVMKCNKYWPDTEDMYGIYHVKMEKEETSANYTVRTFHISLSGKAKTVTHFHFTAWPDKGVPRNVTSIVDFRNKVVNYEDDLKGPLLIHCSAGVGRTGTFMALDFLIKQGEREGFVDVISCVASMRHQRVHVVQTVEQYVFLHDALVEGLTEGNSNVTAAEFPEYYKRLNHLNPATQKSGILEQFQLINKLSTTVDVKQFETAKLKENRSKNRYSNILPAESYRIFITSGDSNYINAIQAPGYKSRNAYAITQMPLANTVQDFWCLVLEQDVSTIVMMNSFKKDKTVGIYWPVNTKEASFGAVAITLLAAETRNSSFDVLEFKVVNNKSKEERIVKQFQCKFWSEDAVVPESPDPMLEMIEEVNAWQRQVQNPTIVVHCMNGAKKSGLYCTIATIIERLRAEQEVSVLQTVVQMRSRRPQFVASKEQLMFCYDAVCAYLNMFNTYSNVN</sequence>
<dbReference type="PANTHER" id="PTHR19134:SF562">
    <property type="entry name" value="PROTEIN-TYROSINE-PHOSPHATASE"/>
    <property type="match status" value="1"/>
</dbReference>
<feature type="domain" description="Tyrosine specific protein phosphatases" evidence="9">
    <location>
        <begin position="1282"/>
        <end position="1357"/>
    </location>
</feature>
<dbReference type="PROSITE" id="PS01248">
    <property type="entry name" value="EGF_LAM_1"/>
    <property type="match status" value="1"/>
</dbReference>
<comment type="similarity">
    <text evidence="1">Belongs to the protein-tyrosine phosphatase family.</text>
</comment>
<keyword evidence="3" id="KW-0378">Hydrolase</keyword>
<evidence type="ECO:0000256" key="7">
    <source>
        <dbReference type="SAM" id="SignalP"/>
    </source>
</evidence>
<evidence type="ECO:0000259" key="9">
    <source>
        <dbReference type="PROSITE" id="PS50056"/>
    </source>
</evidence>
<reference evidence="10" key="1">
    <citation type="submission" date="2022-08" db="UniProtKB">
        <authorList>
            <consortium name="EnsemblMetazoa"/>
        </authorList>
    </citation>
    <scope>IDENTIFICATION</scope>
    <source>
        <strain evidence="10">05x7-T-G4-1.051#20</strain>
    </source>
</reference>
<keyword evidence="6" id="KW-0472">Membrane</keyword>
<dbReference type="SMART" id="SM00181">
    <property type="entry name" value="EGF"/>
    <property type="match status" value="14"/>
</dbReference>
<dbReference type="EnsemblMetazoa" id="G1307.1">
    <property type="protein sequence ID" value="G1307.1:cds"/>
    <property type="gene ID" value="G1307"/>
</dbReference>
<comment type="catalytic activity">
    <reaction evidence="5">
        <text>O-phospho-L-tyrosyl-[protein] + H2O = L-tyrosyl-[protein] + phosphate</text>
        <dbReference type="Rhea" id="RHEA:10684"/>
        <dbReference type="Rhea" id="RHEA-COMP:10136"/>
        <dbReference type="Rhea" id="RHEA-COMP:20101"/>
        <dbReference type="ChEBI" id="CHEBI:15377"/>
        <dbReference type="ChEBI" id="CHEBI:43474"/>
        <dbReference type="ChEBI" id="CHEBI:46858"/>
        <dbReference type="ChEBI" id="CHEBI:61978"/>
        <dbReference type="EC" id="3.1.3.48"/>
    </reaction>
</comment>
<evidence type="ECO:0000256" key="3">
    <source>
        <dbReference type="ARBA" id="ARBA00022801"/>
    </source>
</evidence>
<feature type="domain" description="Tyrosine-protein phosphatase" evidence="8">
    <location>
        <begin position="1109"/>
        <end position="1366"/>
    </location>
</feature>
<dbReference type="SUPFAM" id="SSF52799">
    <property type="entry name" value="(Phosphotyrosine protein) phosphatases II"/>
    <property type="match status" value="2"/>
</dbReference>
<dbReference type="SMART" id="SM00404">
    <property type="entry name" value="PTPc_motif"/>
    <property type="match status" value="2"/>
</dbReference>
<dbReference type="InterPro" id="IPR000742">
    <property type="entry name" value="EGF"/>
</dbReference>
<dbReference type="Gene3D" id="2.170.300.10">
    <property type="entry name" value="Tie2 ligand-binding domain superfamily"/>
    <property type="match status" value="1"/>
</dbReference>